<feature type="domain" description="Flavin reductase like" evidence="1">
    <location>
        <begin position="22"/>
        <end position="169"/>
    </location>
</feature>
<evidence type="ECO:0000313" key="2">
    <source>
        <dbReference type="EMBL" id="EAQ81276.1"/>
    </source>
</evidence>
<dbReference type="Pfam" id="PF01613">
    <property type="entry name" value="Flavin_Reduct"/>
    <property type="match status" value="1"/>
</dbReference>
<reference evidence="2 3" key="1">
    <citation type="submission" date="2006-02" db="EMBL/GenBank/DDBJ databases">
        <authorList>
            <person name="Amann R."/>
            <person name="Ferriera S."/>
            <person name="Johnson J."/>
            <person name="Kravitz S."/>
            <person name="Halpern A."/>
            <person name="Remington K."/>
            <person name="Beeson K."/>
            <person name="Tran B."/>
            <person name="Rogers Y.-H."/>
            <person name="Friedman R."/>
            <person name="Venter J.C."/>
        </authorList>
    </citation>
    <scope>NUCLEOTIDE SEQUENCE [LARGE SCALE GENOMIC DNA]</scope>
    <source>
        <strain evidence="2 3">DSM 3645</strain>
    </source>
</reference>
<protein>
    <recommendedName>
        <fullName evidence="1">Flavin reductase like domain-containing protein</fullName>
    </recommendedName>
</protein>
<dbReference type="EMBL" id="AANZ01000005">
    <property type="protein sequence ID" value="EAQ81276.1"/>
    <property type="molecule type" value="Genomic_DNA"/>
</dbReference>
<evidence type="ECO:0000259" key="1">
    <source>
        <dbReference type="SMART" id="SM00903"/>
    </source>
</evidence>
<dbReference type="SMART" id="SM00903">
    <property type="entry name" value="Flavin_Reduct"/>
    <property type="match status" value="1"/>
</dbReference>
<dbReference type="InterPro" id="IPR012349">
    <property type="entry name" value="Split_barrel_FMN-bd"/>
</dbReference>
<name>A3ZQ03_9BACT</name>
<dbReference type="GO" id="GO:0016646">
    <property type="term" value="F:oxidoreductase activity, acting on the CH-NH group of donors, NAD or NADP as acceptor"/>
    <property type="evidence" value="ECO:0007669"/>
    <property type="project" value="UniProtKB-ARBA"/>
</dbReference>
<dbReference type="eggNOG" id="COG1853">
    <property type="taxonomic scope" value="Bacteria"/>
</dbReference>
<dbReference type="InterPro" id="IPR002563">
    <property type="entry name" value="Flavin_Rdtase-like_dom"/>
</dbReference>
<organism evidence="2 3">
    <name type="scientific">Blastopirellula marina DSM 3645</name>
    <dbReference type="NCBI Taxonomy" id="314230"/>
    <lineage>
        <taxon>Bacteria</taxon>
        <taxon>Pseudomonadati</taxon>
        <taxon>Planctomycetota</taxon>
        <taxon>Planctomycetia</taxon>
        <taxon>Pirellulales</taxon>
        <taxon>Pirellulaceae</taxon>
        <taxon>Blastopirellula</taxon>
    </lineage>
</organism>
<accession>A3ZQ03</accession>
<dbReference type="HOGENOM" id="CLU_059021_3_4_0"/>
<dbReference type="GO" id="GO:0010181">
    <property type="term" value="F:FMN binding"/>
    <property type="evidence" value="ECO:0007669"/>
    <property type="project" value="InterPro"/>
</dbReference>
<dbReference type="SUPFAM" id="SSF50475">
    <property type="entry name" value="FMN-binding split barrel"/>
    <property type="match status" value="1"/>
</dbReference>
<dbReference type="Proteomes" id="UP000004358">
    <property type="component" value="Unassembled WGS sequence"/>
</dbReference>
<dbReference type="OrthoDB" id="9794638at2"/>
<comment type="caution">
    <text evidence="2">The sequence shown here is derived from an EMBL/GenBank/DDBJ whole genome shotgun (WGS) entry which is preliminary data.</text>
</comment>
<dbReference type="PANTHER" id="PTHR43812:SF2">
    <property type="entry name" value="FLAVIN REDUCTASE LIKE DOMAIN-CONTAINING PROTEIN"/>
    <property type="match status" value="1"/>
</dbReference>
<proteinExistence type="predicted"/>
<evidence type="ECO:0000313" key="3">
    <source>
        <dbReference type="Proteomes" id="UP000004358"/>
    </source>
</evidence>
<gene>
    <name evidence="2" type="ORF">DSM3645_22831</name>
</gene>
<dbReference type="Gene3D" id="2.30.110.10">
    <property type="entry name" value="Electron Transport, Fmn-binding Protein, Chain A"/>
    <property type="match status" value="1"/>
</dbReference>
<dbReference type="AlphaFoldDB" id="A3ZQ03"/>
<dbReference type="STRING" id="314230.DSM3645_22831"/>
<sequence>MSDYYYYEPQHGHGLPHNPLNAIIAPRPIGWISSIDAEGKVNLAPYSFFNAFCYEPPIIGFSSGGPKDSQQNIAATGEFVFNLVTKKHAAAMNETSFPFEHGINEFEQAGLTMTSSRLVRPPRVTDTPVAFECKLLQMLPLKDLDGKATPNTVIFGQVVAVHIDKAFLKEGLFDIVAAGTVGRCGYLADYVEVKELFQMARPGE</sequence>
<dbReference type="RefSeq" id="WP_002652465.1">
    <property type="nucleotide sequence ID" value="NZ_CH672376.1"/>
</dbReference>
<dbReference type="PANTHER" id="PTHR43812">
    <property type="entry name" value="BLR2425 PROTEIN"/>
    <property type="match status" value="1"/>
</dbReference>